<feature type="transmembrane region" description="Helical" evidence="1">
    <location>
        <begin position="6"/>
        <end position="22"/>
    </location>
</feature>
<comment type="caution">
    <text evidence="2">The sequence shown here is derived from an EMBL/GenBank/DDBJ whole genome shotgun (WGS) entry which is preliminary data.</text>
</comment>
<proteinExistence type="predicted"/>
<evidence type="ECO:0000313" key="3">
    <source>
        <dbReference type="Proteomes" id="UP000449944"/>
    </source>
</evidence>
<dbReference type="EMBL" id="WLUB01000006">
    <property type="protein sequence ID" value="MTC33443.1"/>
    <property type="molecule type" value="Genomic_DNA"/>
</dbReference>
<evidence type="ECO:0000313" key="2">
    <source>
        <dbReference type="EMBL" id="MTC33443.1"/>
    </source>
</evidence>
<keyword evidence="1" id="KW-0812">Transmembrane</keyword>
<keyword evidence="1" id="KW-0472">Membrane</keyword>
<dbReference type="Proteomes" id="UP000449944">
    <property type="component" value="Unassembled WGS sequence"/>
</dbReference>
<sequence>MKIDNSFWLFLMLIIVGWWAVTEHENNSLLKADNINKSKVIVTQSLQFNRFNQIATTAYRNGIKADVKSQEKVIEYREILKKELTCDLPVPQPIADGLLKHTHELRAMYADPQNTNRTSASTSTTSTLTYCQAVLWIDSLLAALDKANEQLRAIREIDDERNGNSKSH</sequence>
<protein>
    <submittedName>
        <fullName evidence="2">Uncharacterized protein</fullName>
    </submittedName>
</protein>
<evidence type="ECO:0000256" key="1">
    <source>
        <dbReference type="SAM" id="Phobius"/>
    </source>
</evidence>
<organism evidence="2 3">
    <name type="scientific">Providencia alcalifaciens</name>
    <dbReference type="NCBI Taxonomy" id="126385"/>
    <lineage>
        <taxon>Bacteria</taxon>
        <taxon>Pseudomonadati</taxon>
        <taxon>Pseudomonadota</taxon>
        <taxon>Gammaproteobacteria</taxon>
        <taxon>Enterobacterales</taxon>
        <taxon>Morganellaceae</taxon>
        <taxon>Providencia</taxon>
    </lineage>
</organism>
<name>A0AAW9V6L5_9GAMM</name>
<dbReference type="AlphaFoldDB" id="A0AAW9V6L5"/>
<gene>
    <name evidence="2" type="ORF">GKR67_02220</name>
</gene>
<reference evidence="2 3" key="1">
    <citation type="submission" date="2019-10" db="EMBL/GenBank/DDBJ databases">
        <title>Comparative genomic analysis of Providencia.</title>
        <authorList>
            <person name="Yuan C."/>
            <person name="Wei Y."/>
            <person name="Yin Z."/>
        </authorList>
    </citation>
    <scope>NUCLEOTIDE SEQUENCE [LARGE SCALE GENOMIC DNA]</scope>
    <source>
        <strain evidence="3">wls1934</strain>
    </source>
</reference>
<keyword evidence="1" id="KW-1133">Transmembrane helix</keyword>
<accession>A0AAW9V6L5</accession>